<dbReference type="GO" id="GO:0016758">
    <property type="term" value="F:hexosyltransferase activity"/>
    <property type="evidence" value="ECO:0007669"/>
    <property type="project" value="UniProtKB-ARBA"/>
</dbReference>
<dbReference type="InterPro" id="IPR002213">
    <property type="entry name" value="UDP_glucos_trans"/>
</dbReference>
<keyword evidence="3" id="KW-1185">Reference proteome</keyword>
<dbReference type="GO" id="GO:0017000">
    <property type="term" value="P:antibiotic biosynthetic process"/>
    <property type="evidence" value="ECO:0007669"/>
    <property type="project" value="UniProtKB-ARBA"/>
</dbReference>
<dbReference type="OrthoDB" id="6620093at2"/>
<dbReference type="InterPro" id="IPR050426">
    <property type="entry name" value="Glycosyltransferase_28"/>
</dbReference>
<dbReference type="RefSeq" id="WP_141873550.1">
    <property type="nucleotide sequence ID" value="NZ_VFOX01000002.1"/>
</dbReference>
<keyword evidence="2" id="KW-0808">Transferase</keyword>
<feature type="domain" description="Erythromycin biosynthesis protein CIII-like C-terminal" evidence="1">
    <location>
        <begin position="282"/>
        <end position="408"/>
    </location>
</feature>
<comment type="caution">
    <text evidence="2">The sequence shown here is derived from an EMBL/GenBank/DDBJ whole genome shotgun (WGS) entry which is preliminary data.</text>
</comment>
<dbReference type="Gene3D" id="3.40.50.2000">
    <property type="entry name" value="Glycogen Phosphorylase B"/>
    <property type="match status" value="2"/>
</dbReference>
<dbReference type="PANTHER" id="PTHR48050">
    <property type="entry name" value="STEROL 3-BETA-GLUCOSYLTRANSFERASE"/>
    <property type="match status" value="1"/>
</dbReference>
<dbReference type="AlphaFoldDB" id="A0A543BAB6"/>
<dbReference type="GO" id="GO:0008194">
    <property type="term" value="F:UDP-glycosyltransferase activity"/>
    <property type="evidence" value="ECO:0007669"/>
    <property type="project" value="InterPro"/>
</dbReference>
<gene>
    <name evidence="2" type="ORF">FB560_3271</name>
</gene>
<dbReference type="SUPFAM" id="SSF53756">
    <property type="entry name" value="UDP-Glycosyltransferase/glycogen phosphorylase"/>
    <property type="match status" value="1"/>
</dbReference>
<dbReference type="FunFam" id="3.40.50.2000:FF:000072">
    <property type="entry name" value="Glycosyl transferase"/>
    <property type="match status" value="1"/>
</dbReference>
<protein>
    <submittedName>
        <fullName evidence="2">MGT family glycosyltransferase</fullName>
    </submittedName>
</protein>
<dbReference type="EMBL" id="VFOX01000002">
    <property type="protein sequence ID" value="TQL81795.1"/>
    <property type="molecule type" value="Genomic_DNA"/>
</dbReference>
<organism evidence="2 3">
    <name type="scientific">Microbacterium saperdae</name>
    <dbReference type="NCBI Taxonomy" id="69368"/>
    <lineage>
        <taxon>Bacteria</taxon>
        <taxon>Bacillati</taxon>
        <taxon>Actinomycetota</taxon>
        <taxon>Actinomycetes</taxon>
        <taxon>Micrococcales</taxon>
        <taxon>Microbacteriaceae</taxon>
        <taxon>Microbacterium</taxon>
    </lineage>
</organism>
<evidence type="ECO:0000259" key="1">
    <source>
        <dbReference type="Pfam" id="PF06722"/>
    </source>
</evidence>
<evidence type="ECO:0000313" key="3">
    <source>
        <dbReference type="Proteomes" id="UP000317209"/>
    </source>
</evidence>
<dbReference type="InterPro" id="IPR010610">
    <property type="entry name" value="EryCIII-like_C"/>
</dbReference>
<dbReference type="CDD" id="cd03784">
    <property type="entry name" value="GT1_Gtf-like"/>
    <property type="match status" value="1"/>
</dbReference>
<reference evidence="2 3" key="1">
    <citation type="submission" date="2019-06" db="EMBL/GenBank/DDBJ databases">
        <title>Sequencing the genomes of 1000 actinobacteria strains.</title>
        <authorList>
            <person name="Klenk H.-P."/>
        </authorList>
    </citation>
    <scope>NUCLEOTIDE SEQUENCE [LARGE SCALE GENOMIC DNA]</scope>
    <source>
        <strain evidence="2 3">DSM 20169</strain>
    </source>
</reference>
<dbReference type="PANTHER" id="PTHR48050:SF13">
    <property type="entry name" value="STEROL 3-BETA-GLUCOSYLTRANSFERASE UGT80A2"/>
    <property type="match status" value="1"/>
</dbReference>
<evidence type="ECO:0000313" key="2">
    <source>
        <dbReference type="EMBL" id="TQL81795.1"/>
    </source>
</evidence>
<accession>A0A543BAB6</accession>
<dbReference type="Pfam" id="PF06722">
    <property type="entry name" value="EryCIII-like_C"/>
    <property type="match status" value="1"/>
</dbReference>
<proteinExistence type="predicted"/>
<name>A0A543BAB6_9MICO</name>
<sequence length="454" mass="47789">MSSYLITCTPAHGHVVPLLQIARHLVSRGDEVSFLTSSRYADRVTAAGARFVPLPAEGDVDLDDADGAFPERAGLTGPAALRFDMSNLFIRPGAAQLEAIRGVLASGPVDAVLTEPLFIGAALLQLLAREERPPVVVLGIFPLGARSKDAAPFGLGVTPLPGPLGRMRNALLRMVAERAIFGGVQREADAMARRTTGRGLGSFVLDWAGRADAYVQFTVPSFEYPRSDLPDTVHFAGPLPAPRSELAVPSWWTDVEEAKTVVHVTQGTIANSDLGQVIVPTITALAATDALVVVSTGGRPVDALPAGLPQNVRVAEYLPYDRLLPLVDVLVTNGGYGGVQQALAHGVPLVVAGQTEDKVEVSARVGWSGAGLNLRATTVTPDQVGRAVARVLENGSYRARAEAIGEQMRVSDAWAALGDVLDSLAPRRAPEQYTVVKGLSPAEAPHDAESPSTP</sequence>
<dbReference type="Proteomes" id="UP000317209">
    <property type="component" value="Unassembled WGS sequence"/>
</dbReference>